<feature type="domain" description="Bacterial bifunctional deaminase-reductase C-terminal" evidence="1">
    <location>
        <begin position="3"/>
        <end position="171"/>
    </location>
</feature>
<keyword evidence="3" id="KW-1185">Reference proteome</keyword>
<dbReference type="InterPro" id="IPR024072">
    <property type="entry name" value="DHFR-like_dom_sf"/>
</dbReference>
<protein>
    <submittedName>
        <fullName evidence="2">Pyrimidine reductase</fullName>
    </submittedName>
</protein>
<dbReference type="Proteomes" id="UP000601361">
    <property type="component" value="Unassembled WGS sequence"/>
</dbReference>
<evidence type="ECO:0000313" key="3">
    <source>
        <dbReference type="Proteomes" id="UP000601361"/>
    </source>
</evidence>
<dbReference type="Pfam" id="PF01872">
    <property type="entry name" value="RibD_C"/>
    <property type="match status" value="1"/>
</dbReference>
<gene>
    <name evidence="2" type="ORF">GCM10011378_21360</name>
</gene>
<reference evidence="3" key="1">
    <citation type="journal article" date="2019" name="Int. J. Syst. Evol. Microbiol.">
        <title>The Global Catalogue of Microorganisms (GCM) 10K type strain sequencing project: providing services to taxonomists for standard genome sequencing and annotation.</title>
        <authorList>
            <consortium name="The Broad Institute Genomics Platform"/>
            <consortium name="The Broad Institute Genome Sequencing Center for Infectious Disease"/>
            <person name="Wu L."/>
            <person name="Ma J."/>
        </authorList>
    </citation>
    <scope>NUCLEOTIDE SEQUENCE [LARGE SCALE GENOMIC DNA]</scope>
    <source>
        <strain evidence="3">CGMCC 1.12990</strain>
    </source>
</reference>
<dbReference type="PANTHER" id="PTHR38011:SF11">
    <property type="entry name" value="2,5-DIAMINO-6-RIBOSYLAMINO-4(3H)-PYRIMIDINONE 5'-PHOSPHATE REDUCTASE"/>
    <property type="match status" value="1"/>
</dbReference>
<sequence length="179" mass="20012">MSKLTVAMYLTLDGVMENPAWTSPYFNEEVGQLQQELLFASDALLLGRVTYQGFAAAWPSMQDEDGFADRMNRLPKFVASTTLETTEWNATLLRGDVVQAVANLKQQPNQNLLVYGSAELVRTLLPHHLIDEFRLMVHPVVLGQGKKLFTEESQATLTLVDSTTTRSGVLLLTYRPVHT</sequence>
<dbReference type="PANTHER" id="PTHR38011">
    <property type="entry name" value="DIHYDROFOLATE REDUCTASE FAMILY PROTEIN (AFU_ORTHOLOGUE AFUA_8G06820)"/>
    <property type="match status" value="1"/>
</dbReference>
<dbReference type="EMBL" id="BMGS01000005">
    <property type="protein sequence ID" value="GGG44759.1"/>
    <property type="molecule type" value="Genomic_DNA"/>
</dbReference>
<name>A0ABQ1WTL3_9BACT</name>
<dbReference type="SUPFAM" id="SSF53597">
    <property type="entry name" value="Dihydrofolate reductase-like"/>
    <property type="match status" value="1"/>
</dbReference>
<dbReference type="Gene3D" id="3.40.430.10">
    <property type="entry name" value="Dihydrofolate Reductase, subunit A"/>
    <property type="match status" value="1"/>
</dbReference>
<accession>A0ABQ1WTL3</accession>
<proteinExistence type="predicted"/>
<comment type="caution">
    <text evidence="2">The sequence shown here is derived from an EMBL/GenBank/DDBJ whole genome shotgun (WGS) entry which is preliminary data.</text>
</comment>
<dbReference type="RefSeq" id="WP_188557824.1">
    <property type="nucleotide sequence ID" value="NZ_BMGS01000005.1"/>
</dbReference>
<evidence type="ECO:0000259" key="1">
    <source>
        <dbReference type="Pfam" id="PF01872"/>
    </source>
</evidence>
<organism evidence="2 3">
    <name type="scientific">Hymenobacter glacieicola</name>
    <dbReference type="NCBI Taxonomy" id="1562124"/>
    <lineage>
        <taxon>Bacteria</taxon>
        <taxon>Pseudomonadati</taxon>
        <taxon>Bacteroidota</taxon>
        <taxon>Cytophagia</taxon>
        <taxon>Cytophagales</taxon>
        <taxon>Hymenobacteraceae</taxon>
        <taxon>Hymenobacter</taxon>
    </lineage>
</organism>
<dbReference type="InterPro" id="IPR050765">
    <property type="entry name" value="Riboflavin_Biosynth_HTPR"/>
</dbReference>
<evidence type="ECO:0000313" key="2">
    <source>
        <dbReference type="EMBL" id="GGG44759.1"/>
    </source>
</evidence>
<dbReference type="InterPro" id="IPR002734">
    <property type="entry name" value="RibDG_C"/>
</dbReference>